<dbReference type="EMBL" id="BOPH01000113">
    <property type="protein sequence ID" value="GIJ73387.1"/>
    <property type="molecule type" value="Genomic_DNA"/>
</dbReference>
<organism evidence="2 3">
    <name type="scientific">Virgisporangium ochraceum</name>
    <dbReference type="NCBI Taxonomy" id="65505"/>
    <lineage>
        <taxon>Bacteria</taxon>
        <taxon>Bacillati</taxon>
        <taxon>Actinomycetota</taxon>
        <taxon>Actinomycetes</taxon>
        <taxon>Micromonosporales</taxon>
        <taxon>Micromonosporaceae</taxon>
        <taxon>Virgisporangium</taxon>
    </lineage>
</organism>
<protein>
    <recommendedName>
        <fullName evidence="1">MEDS domain-containing protein</fullName>
    </recommendedName>
</protein>
<evidence type="ECO:0000313" key="3">
    <source>
        <dbReference type="Proteomes" id="UP000635606"/>
    </source>
</evidence>
<name>A0A8J4A2I4_9ACTN</name>
<sequence>MTAVIDARHSCWSYDDPRPFDEFTRGFLGAGLSAGARVWYIPGRVGDAVTDWLHAQAAASARPDTVRVVAPENAYAAVDPALQVDAWAAAADDALAAGFTGLRVVADVTDLVRTDEQREAFARYEWAIGRFLRTAPVRGVCAYDRRELGDRVVAGLACLHEVVHGGGVTFRLHSGPTPAVAVLDGEVDQTAEELFAAALGHTDLEPVGGEVTVDADGLRFIDHRSMLVLERYAQSRHLTAVVRTRLGTAARLAGLLDLSHVRVELGP</sequence>
<keyword evidence="3" id="KW-1185">Reference proteome</keyword>
<dbReference type="Proteomes" id="UP000635606">
    <property type="component" value="Unassembled WGS sequence"/>
</dbReference>
<evidence type="ECO:0000313" key="2">
    <source>
        <dbReference type="EMBL" id="GIJ73387.1"/>
    </source>
</evidence>
<feature type="domain" description="MEDS" evidence="1">
    <location>
        <begin position="8"/>
        <end position="160"/>
    </location>
</feature>
<accession>A0A8J4A2I4</accession>
<dbReference type="RefSeq" id="WP_203933197.1">
    <property type="nucleotide sequence ID" value="NZ_BOPH01000113.1"/>
</dbReference>
<gene>
    <name evidence="2" type="ORF">Voc01_083040</name>
</gene>
<dbReference type="AlphaFoldDB" id="A0A8J4A2I4"/>
<proteinExistence type="predicted"/>
<reference evidence="2" key="1">
    <citation type="submission" date="2021-01" db="EMBL/GenBank/DDBJ databases">
        <title>Whole genome shotgun sequence of Virgisporangium ochraceum NBRC 16418.</title>
        <authorList>
            <person name="Komaki H."/>
            <person name="Tamura T."/>
        </authorList>
    </citation>
    <scope>NUCLEOTIDE SEQUENCE</scope>
    <source>
        <strain evidence="2">NBRC 16418</strain>
    </source>
</reference>
<comment type="caution">
    <text evidence="2">The sequence shown here is derived from an EMBL/GenBank/DDBJ whole genome shotgun (WGS) entry which is preliminary data.</text>
</comment>
<evidence type="ECO:0000259" key="1">
    <source>
        <dbReference type="Pfam" id="PF14417"/>
    </source>
</evidence>
<dbReference type="InterPro" id="IPR025847">
    <property type="entry name" value="MEDS_domain"/>
</dbReference>
<dbReference type="Pfam" id="PF14417">
    <property type="entry name" value="MEDS"/>
    <property type="match status" value="1"/>
</dbReference>